<feature type="domain" description="Peptidase M3A/M3B catalytic" evidence="11">
    <location>
        <begin position="244"/>
        <end position="673"/>
    </location>
</feature>
<evidence type="ECO:0000256" key="8">
    <source>
        <dbReference type="ARBA" id="ARBA00023049"/>
    </source>
</evidence>
<dbReference type="InterPro" id="IPR024079">
    <property type="entry name" value="MetalloPept_cat_dom_sf"/>
</dbReference>
<dbReference type="GO" id="GO:0006518">
    <property type="term" value="P:peptide metabolic process"/>
    <property type="evidence" value="ECO:0007669"/>
    <property type="project" value="TreeGrafter"/>
</dbReference>
<dbReference type="InterPro" id="IPR045090">
    <property type="entry name" value="Pept_M3A_M3B"/>
</dbReference>
<accession>A0A914WL96</accession>
<dbReference type="InterPro" id="IPR024077">
    <property type="entry name" value="Neurolysin/TOP_dom2"/>
</dbReference>
<protein>
    <submittedName>
        <fullName evidence="13">Peptidase M3A/M3B catalytic domain-containing protein</fullName>
    </submittedName>
</protein>
<evidence type="ECO:0000256" key="4">
    <source>
        <dbReference type="ARBA" id="ARBA00022723"/>
    </source>
</evidence>
<keyword evidence="8 10" id="KW-0482">Metalloprotease</keyword>
<keyword evidence="9" id="KW-0496">Mitochondrion</keyword>
<evidence type="ECO:0000256" key="5">
    <source>
        <dbReference type="ARBA" id="ARBA00022801"/>
    </source>
</evidence>
<dbReference type="PANTHER" id="PTHR11804:SF79">
    <property type="entry name" value="MITOCHONDRIAL INTERMEDIATE PEPTIDASE"/>
    <property type="match status" value="1"/>
</dbReference>
<comment type="cofactor">
    <cofactor evidence="10">
        <name>Zn(2+)</name>
        <dbReference type="ChEBI" id="CHEBI:29105"/>
    </cofactor>
    <text evidence="10">Binds 1 zinc ion.</text>
</comment>
<dbReference type="Gene3D" id="3.40.390.10">
    <property type="entry name" value="Collagenase (Catalytic Domain)"/>
    <property type="match status" value="1"/>
</dbReference>
<proteinExistence type="inferred from homology"/>
<evidence type="ECO:0000256" key="7">
    <source>
        <dbReference type="ARBA" id="ARBA00022946"/>
    </source>
</evidence>
<evidence type="ECO:0000259" key="11">
    <source>
        <dbReference type="Pfam" id="PF01432"/>
    </source>
</evidence>
<dbReference type="AlphaFoldDB" id="A0A914WL96"/>
<dbReference type="CDD" id="cd06457">
    <property type="entry name" value="M3A_MIP"/>
    <property type="match status" value="1"/>
</dbReference>
<comment type="similarity">
    <text evidence="2 10">Belongs to the peptidase M3 family.</text>
</comment>
<evidence type="ECO:0000256" key="10">
    <source>
        <dbReference type="RuleBase" id="RU003435"/>
    </source>
</evidence>
<dbReference type="Proteomes" id="UP000887566">
    <property type="component" value="Unplaced"/>
</dbReference>
<evidence type="ECO:0000256" key="2">
    <source>
        <dbReference type="ARBA" id="ARBA00006040"/>
    </source>
</evidence>
<keyword evidence="4 10" id="KW-0479">Metal-binding</keyword>
<keyword evidence="7" id="KW-0809">Transit peptide</keyword>
<evidence type="ECO:0000313" key="12">
    <source>
        <dbReference type="Proteomes" id="UP000887566"/>
    </source>
</evidence>
<dbReference type="SUPFAM" id="SSF55486">
    <property type="entry name" value="Metalloproteases ('zincins'), catalytic domain"/>
    <property type="match status" value="1"/>
</dbReference>
<keyword evidence="12" id="KW-1185">Reference proteome</keyword>
<dbReference type="PANTHER" id="PTHR11804">
    <property type="entry name" value="PROTEASE M3 THIMET OLIGOPEPTIDASE-RELATED"/>
    <property type="match status" value="1"/>
</dbReference>
<dbReference type="GO" id="GO:0004222">
    <property type="term" value="F:metalloendopeptidase activity"/>
    <property type="evidence" value="ECO:0007669"/>
    <property type="project" value="InterPro"/>
</dbReference>
<dbReference type="InterPro" id="IPR033851">
    <property type="entry name" value="M3A_MIP"/>
</dbReference>
<dbReference type="WBParaSite" id="PSAMB.scaffold41size102001.g1057.t1">
    <property type="protein sequence ID" value="PSAMB.scaffold41size102001.g1057.t1"/>
    <property type="gene ID" value="PSAMB.scaffold41size102001.g1057"/>
</dbReference>
<sequence length="685" mass="76362">MHSSQWLCRCQRLTTTSCRSISNTWLTASFNGTSPKLQGRSVGLFGNEMLKDPSGFKSLNEKVRRTSAQMVQNILTPSASRTDTTVKLFDDLSNEICCAADVAECIRSVHPDPKFAQAAEESMIDFTELVESLNTKRELYDAVKMSLTTEKSKLSDMDRRVIDMFLADFAMSGVHLPSDQRQRFVDLSGEIFEAGSAFARNAYNPVRLSFVEMKALGARDRHLSYPMHNADCSDIRHLAHNLYYAHSNDQEKLLRRLIECRHELAQLTGYASYADRAQLFSLLGSADEVEQFLVGVIEELRPQAESDLLLLLDLKQKIGDVRGESGDTVGEWDISYLSSVYRQTKFGRHSEIDRFFTLGALMEGFGQLVGQLYGVRLELDTAAPGELWSDTVQKLTAYQGDALLGHIYCDFVSRPSKTGGDCHFTVRCFKMLSEEKSQTPIVVVSLSLPSGSPVYLSPNQGETLFHEMGHALHSMLGRTKYQHVAGTRCSTDMAEIPSNLMEYFFNDSRVLRTVALDKDSGEALSSDQAKQLIAARSALSALETVQQAVHALFDLRVHGCTADAVCRGEITTTELYNDIAQFALPNVIRHPRSAWQHRFSHLVPYGARYYSYLVARASASLIWNSQFKANPFSRSAGDRWAAVQSYGGELPSGQLLAKMLGFTPTADDLVTALKREIEDSSEKTQ</sequence>
<keyword evidence="5 10" id="KW-0378">Hydrolase</keyword>
<reference evidence="13" key="1">
    <citation type="submission" date="2022-11" db="UniProtKB">
        <authorList>
            <consortium name="WormBaseParasite"/>
        </authorList>
    </citation>
    <scope>IDENTIFICATION</scope>
</reference>
<dbReference type="GO" id="GO:0046872">
    <property type="term" value="F:metal ion binding"/>
    <property type="evidence" value="ECO:0007669"/>
    <property type="project" value="UniProtKB-UniRule"/>
</dbReference>
<keyword evidence="6 10" id="KW-0862">Zinc</keyword>
<evidence type="ECO:0000256" key="3">
    <source>
        <dbReference type="ARBA" id="ARBA00022670"/>
    </source>
</evidence>
<organism evidence="12 13">
    <name type="scientific">Plectus sambesii</name>
    <dbReference type="NCBI Taxonomy" id="2011161"/>
    <lineage>
        <taxon>Eukaryota</taxon>
        <taxon>Metazoa</taxon>
        <taxon>Ecdysozoa</taxon>
        <taxon>Nematoda</taxon>
        <taxon>Chromadorea</taxon>
        <taxon>Plectida</taxon>
        <taxon>Plectina</taxon>
        <taxon>Plectoidea</taxon>
        <taxon>Plectidae</taxon>
        <taxon>Plectus</taxon>
    </lineage>
</organism>
<comment type="subcellular location">
    <subcellularLocation>
        <location evidence="1">Mitochondrion</location>
    </subcellularLocation>
</comment>
<dbReference type="GO" id="GO:0005739">
    <property type="term" value="C:mitochondrion"/>
    <property type="evidence" value="ECO:0007669"/>
    <property type="project" value="UniProtKB-SubCell"/>
</dbReference>
<evidence type="ECO:0000256" key="9">
    <source>
        <dbReference type="ARBA" id="ARBA00023128"/>
    </source>
</evidence>
<dbReference type="Gene3D" id="1.10.1370.10">
    <property type="entry name" value="Neurolysin, domain 3"/>
    <property type="match status" value="1"/>
</dbReference>
<name>A0A914WL96_9BILA</name>
<dbReference type="GO" id="GO:0006627">
    <property type="term" value="P:protein processing involved in protein targeting to mitochondrion"/>
    <property type="evidence" value="ECO:0007669"/>
    <property type="project" value="TreeGrafter"/>
</dbReference>
<evidence type="ECO:0000256" key="6">
    <source>
        <dbReference type="ARBA" id="ARBA00022833"/>
    </source>
</evidence>
<dbReference type="InterPro" id="IPR001567">
    <property type="entry name" value="Pept_M3A_M3B_dom"/>
</dbReference>
<keyword evidence="3 10" id="KW-0645">Protease</keyword>
<dbReference type="Pfam" id="PF01432">
    <property type="entry name" value="Peptidase_M3"/>
    <property type="match status" value="1"/>
</dbReference>
<evidence type="ECO:0000256" key="1">
    <source>
        <dbReference type="ARBA" id="ARBA00004173"/>
    </source>
</evidence>
<evidence type="ECO:0000313" key="13">
    <source>
        <dbReference type="WBParaSite" id="PSAMB.scaffold41size102001.g1057.t1"/>
    </source>
</evidence>